<dbReference type="Pfam" id="PF10274">
    <property type="entry name" value="ParcG"/>
    <property type="match status" value="1"/>
</dbReference>
<evidence type="ECO:0000313" key="3">
    <source>
        <dbReference type="Proteomes" id="UP000794436"/>
    </source>
</evidence>
<protein>
    <submittedName>
        <fullName evidence="2">Uncharacterized protein</fullName>
    </submittedName>
</protein>
<dbReference type="GO" id="GO:0030544">
    <property type="term" value="F:Hsp70 protein binding"/>
    <property type="evidence" value="ECO:0007669"/>
    <property type="project" value="TreeGrafter"/>
</dbReference>
<name>A0A8K1FJ43_PYTOL</name>
<keyword evidence="3" id="KW-1185">Reference proteome</keyword>
<feature type="region of interest" description="Disordered" evidence="1">
    <location>
        <begin position="1"/>
        <end position="39"/>
    </location>
</feature>
<accession>A0A8K1FJ43</accession>
<dbReference type="OrthoDB" id="5954824at2759"/>
<dbReference type="AlphaFoldDB" id="A0A8K1FJ43"/>
<dbReference type="Proteomes" id="UP000794436">
    <property type="component" value="Unassembled WGS sequence"/>
</dbReference>
<sequence length="230" mass="25875">MASRSRSQEADVLSLDTPESENDRPKTPRRPGTSSGRSKQLKVTEFRKFLENDELPLRIESAKSGGRRVVWTTSLDQLDFAQFLPLCVGGLQETLEPYPSFAFDAGMQILEHGLNDKRVLKCLPLIMNQIKSALGTREKEIVHRVLLLLQQLSVCEGVGEALTDYYRAVLPLCNILQDKHLGTGDELTREMVAETLETLEAYGKDDAHVVIQQYVPTFQQQFPSDRLVST</sequence>
<evidence type="ECO:0000256" key="1">
    <source>
        <dbReference type="SAM" id="MobiDB-lite"/>
    </source>
</evidence>
<dbReference type="InterPro" id="IPR016024">
    <property type="entry name" value="ARM-type_fold"/>
</dbReference>
<dbReference type="InterPro" id="IPR019399">
    <property type="entry name" value="Parkin_co-regulated_protein"/>
</dbReference>
<dbReference type="EMBL" id="SPLM01000108">
    <property type="protein sequence ID" value="TMW60373.1"/>
    <property type="molecule type" value="Genomic_DNA"/>
</dbReference>
<dbReference type="PANTHER" id="PTHR21207">
    <property type="entry name" value="PARKIN COREGULATED GENE PROTEIN PARK2 COREGULATED"/>
    <property type="match status" value="1"/>
</dbReference>
<organism evidence="2 3">
    <name type="scientific">Pythium oligandrum</name>
    <name type="common">Mycoparasitic fungus</name>
    <dbReference type="NCBI Taxonomy" id="41045"/>
    <lineage>
        <taxon>Eukaryota</taxon>
        <taxon>Sar</taxon>
        <taxon>Stramenopiles</taxon>
        <taxon>Oomycota</taxon>
        <taxon>Peronosporomycetes</taxon>
        <taxon>Pythiales</taxon>
        <taxon>Pythiaceae</taxon>
        <taxon>Pythium</taxon>
    </lineage>
</organism>
<dbReference type="GO" id="GO:0051879">
    <property type="term" value="F:Hsp90 protein binding"/>
    <property type="evidence" value="ECO:0007669"/>
    <property type="project" value="TreeGrafter"/>
</dbReference>
<comment type="caution">
    <text evidence="2">The sequence shown here is derived from an EMBL/GenBank/DDBJ whole genome shotgun (WGS) entry which is preliminary data.</text>
</comment>
<dbReference type="SUPFAM" id="SSF48371">
    <property type="entry name" value="ARM repeat"/>
    <property type="match status" value="1"/>
</dbReference>
<proteinExistence type="predicted"/>
<dbReference type="PANTHER" id="PTHR21207:SF2">
    <property type="entry name" value="PARKIN COREGULATED GENE PROTEIN"/>
    <property type="match status" value="1"/>
</dbReference>
<reference evidence="2" key="1">
    <citation type="submission" date="2019-03" db="EMBL/GenBank/DDBJ databases">
        <title>Long read genome sequence of the mycoparasitic Pythium oligandrum ATCC 38472 isolated from sugarbeet rhizosphere.</title>
        <authorList>
            <person name="Gaulin E."/>
        </authorList>
    </citation>
    <scope>NUCLEOTIDE SEQUENCE</scope>
    <source>
        <strain evidence="2">ATCC 38472_TT</strain>
    </source>
</reference>
<evidence type="ECO:0000313" key="2">
    <source>
        <dbReference type="EMBL" id="TMW60373.1"/>
    </source>
</evidence>
<gene>
    <name evidence="2" type="ORF">Poli38472_000415</name>
</gene>